<dbReference type="Proteomes" id="UP000278673">
    <property type="component" value="Unassembled WGS sequence"/>
</dbReference>
<reference evidence="3 4" key="1">
    <citation type="submission" date="2018-10" db="EMBL/GenBank/DDBJ databases">
        <title>Isolation, diversity and antifungal activity of actinobacteria from wheat.</title>
        <authorList>
            <person name="Han C."/>
        </authorList>
    </citation>
    <scope>NUCLEOTIDE SEQUENCE [LARGE SCALE GENOMIC DNA]</scope>
    <source>
        <strain evidence="3 4">NEAU-YY642</strain>
    </source>
</reference>
<keyword evidence="4" id="KW-1185">Reference proteome</keyword>
<dbReference type="SUPFAM" id="SSF109854">
    <property type="entry name" value="DinB/YfiT-like putative metalloenzymes"/>
    <property type="match status" value="1"/>
</dbReference>
<sequence>MSSARRRSPPAMSDQTTTTHGDGGPGGGLPDLGPVTERLAGLLDGVTDDHFDAPTPCPAMRVRELLSHLLGLTLAFRDAARKELGPTTDVSPGDPNALGPAPVGDWRGQLRSQLVELAEAWRDPAAWRGETRAGGIDLPGEVAGAVALNEVLIHGWDLARATGQPYDVDPDSAGVAIELLAADADDPKAREGGPFGPAHPVPAGASPLERAVALSGRAPSWTPPNGA</sequence>
<evidence type="ECO:0000313" key="3">
    <source>
        <dbReference type="EMBL" id="RMI36819.1"/>
    </source>
</evidence>
<feature type="compositionally biased region" description="Gly residues" evidence="1">
    <location>
        <begin position="21"/>
        <end position="30"/>
    </location>
</feature>
<comment type="caution">
    <text evidence="3">The sequence shown here is derived from an EMBL/GenBank/DDBJ whole genome shotgun (WGS) entry which is preliminary data.</text>
</comment>
<dbReference type="GO" id="GO:0046872">
    <property type="term" value="F:metal ion binding"/>
    <property type="evidence" value="ECO:0007669"/>
    <property type="project" value="InterPro"/>
</dbReference>
<protein>
    <submittedName>
        <fullName evidence="3">TIGR03086 family protein</fullName>
    </submittedName>
</protein>
<feature type="region of interest" description="Disordered" evidence="1">
    <location>
        <begin position="1"/>
        <end position="35"/>
    </location>
</feature>
<dbReference type="NCBIfam" id="TIGR03083">
    <property type="entry name" value="maleylpyruvate isomerase family mycothiol-dependent enzyme"/>
    <property type="match status" value="1"/>
</dbReference>
<dbReference type="Pfam" id="PF11716">
    <property type="entry name" value="MDMPI_N"/>
    <property type="match status" value="1"/>
</dbReference>
<feature type="region of interest" description="Disordered" evidence="1">
    <location>
        <begin position="186"/>
        <end position="227"/>
    </location>
</feature>
<dbReference type="Gene3D" id="1.20.120.450">
    <property type="entry name" value="dinb family like domain"/>
    <property type="match status" value="1"/>
</dbReference>
<gene>
    <name evidence="3" type="ORF">EBN88_20590</name>
</gene>
<feature type="region of interest" description="Disordered" evidence="1">
    <location>
        <begin position="85"/>
        <end position="105"/>
    </location>
</feature>
<dbReference type="InterPro" id="IPR017520">
    <property type="entry name" value="CHP03086"/>
</dbReference>
<proteinExistence type="predicted"/>
<feature type="domain" description="Mycothiol-dependent maleylpyruvate isomerase metal-binding" evidence="2">
    <location>
        <begin position="34"/>
        <end position="159"/>
    </location>
</feature>
<dbReference type="EMBL" id="RFFJ01000131">
    <property type="protein sequence ID" value="RMI36819.1"/>
    <property type="molecule type" value="Genomic_DNA"/>
</dbReference>
<dbReference type="InterPro" id="IPR034660">
    <property type="entry name" value="DinB/YfiT-like"/>
</dbReference>
<dbReference type="InterPro" id="IPR017517">
    <property type="entry name" value="Maleyloyr_isom"/>
</dbReference>
<evidence type="ECO:0000313" key="4">
    <source>
        <dbReference type="Proteomes" id="UP000278673"/>
    </source>
</evidence>
<dbReference type="AlphaFoldDB" id="A0A3M2LH39"/>
<organism evidence="3 4">
    <name type="scientific">Streptomyces triticirhizae</name>
    <dbReference type="NCBI Taxonomy" id="2483353"/>
    <lineage>
        <taxon>Bacteria</taxon>
        <taxon>Bacillati</taxon>
        <taxon>Actinomycetota</taxon>
        <taxon>Actinomycetes</taxon>
        <taxon>Kitasatosporales</taxon>
        <taxon>Streptomycetaceae</taxon>
        <taxon>Streptomyces</taxon>
    </lineage>
</organism>
<accession>A0A3M2LH39</accession>
<dbReference type="NCBIfam" id="TIGR03086">
    <property type="entry name" value="TIGR03086 family metal-binding protein"/>
    <property type="match status" value="1"/>
</dbReference>
<evidence type="ECO:0000256" key="1">
    <source>
        <dbReference type="SAM" id="MobiDB-lite"/>
    </source>
</evidence>
<name>A0A3M2LH39_9ACTN</name>
<evidence type="ECO:0000259" key="2">
    <source>
        <dbReference type="Pfam" id="PF11716"/>
    </source>
</evidence>
<dbReference type="InterPro" id="IPR024344">
    <property type="entry name" value="MDMPI_metal-binding"/>
</dbReference>